<sequence length="73" mass="7952">KVFLTDSFATIAAGGATHMTCKISGRSGRVTITNHNCYYKPVSLANSNFNNNFHVFGIFDGVASNFHRIGNIK</sequence>
<protein>
    <submittedName>
        <fullName evidence="1">38571_t:CDS:1</fullName>
    </submittedName>
</protein>
<keyword evidence="2" id="KW-1185">Reference proteome</keyword>
<name>A0ABN7ULP9_GIGMA</name>
<gene>
    <name evidence="1" type="ORF">GMARGA_LOCUS7587</name>
</gene>
<comment type="caution">
    <text evidence="1">The sequence shown here is derived from an EMBL/GenBank/DDBJ whole genome shotgun (WGS) entry which is preliminary data.</text>
</comment>
<organism evidence="1 2">
    <name type="scientific">Gigaspora margarita</name>
    <dbReference type="NCBI Taxonomy" id="4874"/>
    <lineage>
        <taxon>Eukaryota</taxon>
        <taxon>Fungi</taxon>
        <taxon>Fungi incertae sedis</taxon>
        <taxon>Mucoromycota</taxon>
        <taxon>Glomeromycotina</taxon>
        <taxon>Glomeromycetes</taxon>
        <taxon>Diversisporales</taxon>
        <taxon>Gigasporaceae</taxon>
        <taxon>Gigaspora</taxon>
    </lineage>
</organism>
<evidence type="ECO:0000313" key="2">
    <source>
        <dbReference type="Proteomes" id="UP000789901"/>
    </source>
</evidence>
<dbReference type="Proteomes" id="UP000789901">
    <property type="component" value="Unassembled WGS sequence"/>
</dbReference>
<proteinExistence type="predicted"/>
<evidence type="ECO:0000313" key="1">
    <source>
        <dbReference type="EMBL" id="CAG8615810.1"/>
    </source>
</evidence>
<dbReference type="EMBL" id="CAJVQB010003719">
    <property type="protein sequence ID" value="CAG8615810.1"/>
    <property type="molecule type" value="Genomic_DNA"/>
</dbReference>
<accession>A0ABN7ULP9</accession>
<feature type="non-terminal residue" evidence="1">
    <location>
        <position position="1"/>
    </location>
</feature>
<reference evidence="1 2" key="1">
    <citation type="submission" date="2021-06" db="EMBL/GenBank/DDBJ databases">
        <authorList>
            <person name="Kallberg Y."/>
            <person name="Tangrot J."/>
            <person name="Rosling A."/>
        </authorList>
    </citation>
    <scope>NUCLEOTIDE SEQUENCE [LARGE SCALE GENOMIC DNA]</scope>
    <source>
        <strain evidence="1 2">120-4 pot B 10/14</strain>
    </source>
</reference>